<evidence type="ECO:0000313" key="2">
    <source>
        <dbReference type="EMBL" id="MPC58715.1"/>
    </source>
</evidence>
<feature type="region of interest" description="Disordered" evidence="1">
    <location>
        <begin position="1"/>
        <end position="65"/>
    </location>
</feature>
<evidence type="ECO:0000256" key="1">
    <source>
        <dbReference type="SAM" id="MobiDB-lite"/>
    </source>
</evidence>
<feature type="compositionally biased region" description="Polar residues" evidence="1">
    <location>
        <begin position="35"/>
        <end position="44"/>
    </location>
</feature>
<evidence type="ECO:0000313" key="3">
    <source>
        <dbReference type="Proteomes" id="UP000324222"/>
    </source>
</evidence>
<comment type="caution">
    <text evidence="2">The sequence shown here is derived from an EMBL/GenBank/DDBJ whole genome shotgun (WGS) entry which is preliminary data.</text>
</comment>
<feature type="compositionally biased region" description="Basic and acidic residues" evidence="1">
    <location>
        <begin position="1"/>
        <end position="15"/>
    </location>
</feature>
<sequence>MKGLKERRSEEEWGKRTSTHSLSPPPPPSTPNTPRDTLSVPSVNHRTRRILSPSAGGGGGNRETVGGIKLYYYYVSRNIKRKIPATSSSCSTSSSSTSSSYYSSSSSSTCGRPSGDALRLRLISGCISSRDQGVSFAAPSHAR</sequence>
<accession>A0A5B7GMM1</accession>
<keyword evidence="3" id="KW-1185">Reference proteome</keyword>
<feature type="compositionally biased region" description="Low complexity" evidence="1">
    <location>
        <begin position="86"/>
        <end position="110"/>
    </location>
</feature>
<gene>
    <name evidence="2" type="ORF">E2C01_052723</name>
</gene>
<feature type="region of interest" description="Disordered" evidence="1">
    <location>
        <begin position="84"/>
        <end position="114"/>
    </location>
</feature>
<name>A0A5B7GMM1_PORTR</name>
<organism evidence="2 3">
    <name type="scientific">Portunus trituberculatus</name>
    <name type="common">Swimming crab</name>
    <name type="synonym">Neptunus trituberculatus</name>
    <dbReference type="NCBI Taxonomy" id="210409"/>
    <lineage>
        <taxon>Eukaryota</taxon>
        <taxon>Metazoa</taxon>
        <taxon>Ecdysozoa</taxon>
        <taxon>Arthropoda</taxon>
        <taxon>Crustacea</taxon>
        <taxon>Multicrustacea</taxon>
        <taxon>Malacostraca</taxon>
        <taxon>Eumalacostraca</taxon>
        <taxon>Eucarida</taxon>
        <taxon>Decapoda</taxon>
        <taxon>Pleocyemata</taxon>
        <taxon>Brachyura</taxon>
        <taxon>Eubrachyura</taxon>
        <taxon>Portunoidea</taxon>
        <taxon>Portunidae</taxon>
        <taxon>Portuninae</taxon>
        <taxon>Portunus</taxon>
    </lineage>
</organism>
<dbReference type="Proteomes" id="UP000324222">
    <property type="component" value="Unassembled WGS sequence"/>
</dbReference>
<proteinExistence type="predicted"/>
<dbReference type="EMBL" id="VSRR010015932">
    <property type="protein sequence ID" value="MPC58715.1"/>
    <property type="molecule type" value="Genomic_DNA"/>
</dbReference>
<protein>
    <submittedName>
        <fullName evidence="2">Uncharacterized protein</fullName>
    </submittedName>
</protein>
<dbReference type="AlphaFoldDB" id="A0A5B7GMM1"/>
<reference evidence="2 3" key="1">
    <citation type="submission" date="2019-05" db="EMBL/GenBank/DDBJ databases">
        <title>Another draft genome of Portunus trituberculatus and its Hox gene families provides insights of decapod evolution.</title>
        <authorList>
            <person name="Jeong J.-H."/>
            <person name="Song I."/>
            <person name="Kim S."/>
            <person name="Choi T."/>
            <person name="Kim D."/>
            <person name="Ryu S."/>
            <person name="Kim W."/>
        </authorList>
    </citation>
    <scope>NUCLEOTIDE SEQUENCE [LARGE SCALE GENOMIC DNA]</scope>
    <source>
        <tissue evidence="2">Muscle</tissue>
    </source>
</reference>